<reference evidence="4 5" key="2">
    <citation type="journal article" date="2019" name="Extremophiles">
        <title>Biogeography of thermophiles and predominance of Thermus scotoductus in domestic water heaters.</title>
        <authorList>
            <person name="Wilpiszeski R.L."/>
            <person name="Zhang Z."/>
            <person name="House C.H."/>
        </authorList>
    </citation>
    <scope>NUCLEOTIDE SEQUENCE [LARGE SCALE GENOMIC DNA]</scope>
    <source>
        <strain evidence="3 5">12_S12</strain>
        <strain evidence="2 4">17_S17</strain>
    </source>
</reference>
<sequence>MELPPCPYRQEGRCSAEEDRPITPEDCWRCPIPEALAHPQACLYLVPFRMEGTALFACRFTFTWAREPAVADWRCLCPCPYWFPRAPEEAWIRDLRSLQDRYRRVLKGEEPRYPPLVPPKTDSRRRRWPWSKG</sequence>
<evidence type="ECO:0000313" key="3">
    <source>
        <dbReference type="EMBL" id="RTI08665.1"/>
    </source>
</evidence>
<dbReference type="Proteomes" id="UP000287173">
    <property type="component" value="Unassembled WGS sequence"/>
</dbReference>
<dbReference type="AlphaFoldDB" id="A0A430ULP8"/>
<feature type="region of interest" description="Disordered" evidence="1">
    <location>
        <begin position="110"/>
        <end position="133"/>
    </location>
</feature>
<proteinExistence type="predicted"/>
<dbReference type="RefSeq" id="WP_015716997.1">
    <property type="nucleotide sequence ID" value="NZ_PELX01000210.1"/>
</dbReference>
<comment type="caution">
    <text evidence="2">The sequence shown here is derived from an EMBL/GenBank/DDBJ whole genome shotgun (WGS) entry which is preliminary data.</text>
</comment>
<reference evidence="3" key="1">
    <citation type="submission" date="2017-10" db="EMBL/GenBank/DDBJ databases">
        <authorList>
            <person name="Wilpiszeski R.L."/>
            <person name="Zhidan Z."/>
            <person name="House C.H."/>
        </authorList>
    </citation>
    <scope>NUCLEOTIDE SEQUENCE</scope>
    <source>
        <strain evidence="3">12_S12</strain>
    </source>
</reference>
<evidence type="ECO:0000313" key="2">
    <source>
        <dbReference type="EMBL" id="RTI05060.1"/>
    </source>
</evidence>
<evidence type="ECO:0000313" key="4">
    <source>
        <dbReference type="Proteomes" id="UP000287173"/>
    </source>
</evidence>
<dbReference type="EMBL" id="PEMG01000442">
    <property type="protein sequence ID" value="RTI05060.1"/>
    <property type="molecule type" value="Genomic_DNA"/>
</dbReference>
<gene>
    <name evidence="3" type="ORF">CSW25_03700</name>
    <name evidence="2" type="ORF">CSW30_12195</name>
</gene>
<keyword evidence="5" id="KW-1185">Reference proteome</keyword>
<name>A0A430ULP8_THESC</name>
<evidence type="ECO:0000313" key="5">
    <source>
        <dbReference type="Proteomes" id="UP000287962"/>
    </source>
</evidence>
<organism evidence="2 4">
    <name type="scientific">Thermus scotoductus</name>
    <dbReference type="NCBI Taxonomy" id="37636"/>
    <lineage>
        <taxon>Bacteria</taxon>
        <taxon>Thermotogati</taxon>
        <taxon>Deinococcota</taxon>
        <taxon>Deinococci</taxon>
        <taxon>Thermales</taxon>
        <taxon>Thermaceae</taxon>
        <taxon>Thermus</taxon>
    </lineage>
</organism>
<dbReference type="EMBL" id="PEML01000078">
    <property type="protein sequence ID" value="RTI08665.1"/>
    <property type="molecule type" value="Genomic_DNA"/>
</dbReference>
<accession>A0A430ULP8</accession>
<evidence type="ECO:0000256" key="1">
    <source>
        <dbReference type="SAM" id="MobiDB-lite"/>
    </source>
</evidence>
<dbReference type="Proteomes" id="UP000287962">
    <property type="component" value="Unassembled WGS sequence"/>
</dbReference>
<protein>
    <submittedName>
        <fullName evidence="2">Uncharacterized protein</fullName>
    </submittedName>
</protein>
<feature type="compositionally biased region" description="Basic residues" evidence="1">
    <location>
        <begin position="123"/>
        <end position="133"/>
    </location>
</feature>